<dbReference type="RefSeq" id="WP_247403401.1">
    <property type="nucleotide sequence ID" value="NZ_JAKNRV010000175.1"/>
</dbReference>
<gene>
    <name evidence="1" type="ORF">L9Z73_17575</name>
</gene>
<accession>A0ABT0EK45</accession>
<evidence type="ECO:0000313" key="2">
    <source>
        <dbReference type="Proteomes" id="UP001317085"/>
    </source>
</evidence>
<dbReference type="Proteomes" id="UP001317085">
    <property type="component" value="Unassembled WGS sequence"/>
</dbReference>
<organism evidence="1 2">
    <name type="scientific">Pseudomonas emilianonis</name>
    <dbReference type="NCBI Taxonomy" id="2915812"/>
    <lineage>
        <taxon>Bacteria</taxon>
        <taxon>Pseudomonadati</taxon>
        <taxon>Pseudomonadota</taxon>
        <taxon>Gammaproteobacteria</taxon>
        <taxon>Pseudomonadales</taxon>
        <taxon>Pseudomonadaceae</taxon>
        <taxon>Pseudomonas</taxon>
    </lineage>
</organism>
<proteinExistence type="predicted"/>
<protein>
    <submittedName>
        <fullName evidence="1">Uncharacterized protein</fullName>
    </submittedName>
</protein>
<sequence length="45" mass="4653">MTDAFWAAREGDALLHTSMMADVLGGVLEVAAYAAITSVRSIAVA</sequence>
<name>A0ABT0EK45_9PSED</name>
<dbReference type="EMBL" id="JAKNRV010000175">
    <property type="protein sequence ID" value="MCK1786098.1"/>
    <property type="molecule type" value="Genomic_DNA"/>
</dbReference>
<reference evidence="1 2" key="1">
    <citation type="submission" date="2022-02" db="EMBL/GenBank/DDBJ databases">
        <title>Comparative genomics of the first Antarctic Pseudomonas spp. capable of biotransforming 2,4,6-Trinitrotoluene.</title>
        <authorList>
            <person name="Cabrera M.A."/>
            <person name="Marquez S.L."/>
            <person name="Perez-Donoso J.M."/>
        </authorList>
    </citation>
    <scope>NUCLEOTIDE SEQUENCE [LARGE SCALE GENOMIC DNA]</scope>
    <source>
        <strain evidence="1 2">TNT11</strain>
    </source>
</reference>
<keyword evidence="2" id="KW-1185">Reference proteome</keyword>
<comment type="caution">
    <text evidence="1">The sequence shown here is derived from an EMBL/GenBank/DDBJ whole genome shotgun (WGS) entry which is preliminary data.</text>
</comment>
<evidence type="ECO:0000313" key="1">
    <source>
        <dbReference type="EMBL" id="MCK1786098.1"/>
    </source>
</evidence>